<dbReference type="EMBL" id="UYJE01010525">
    <property type="protein sequence ID" value="VDI84008.1"/>
    <property type="molecule type" value="Genomic_DNA"/>
</dbReference>
<dbReference type="PANTHER" id="PTHR33064:SF37">
    <property type="entry name" value="RIBONUCLEASE H"/>
    <property type="match status" value="1"/>
</dbReference>
<dbReference type="PANTHER" id="PTHR33064">
    <property type="entry name" value="POL PROTEIN"/>
    <property type="match status" value="1"/>
</dbReference>
<name>A0A8B6HU62_MYTGA</name>
<dbReference type="Gene3D" id="3.30.70.270">
    <property type="match status" value="1"/>
</dbReference>
<dbReference type="OrthoDB" id="6141573at2759"/>
<dbReference type="Proteomes" id="UP000596742">
    <property type="component" value="Unassembled WGS sequence"/>
</dbReference>
<dbReference type="InterPro" id="IPR051320">
    <property type="entry name" value="Viral_Replic_Matur_Polypro"/>
</dbReference>
<evidence type="ECO:0000313" key="2">
    <source>
        <dbReference type="EMBL" id="VDI84008.1"/>
    </source>
</evidence>
<dbReference type="InterPro" id="IPR000477">
    <property type="entry name" value="RT_dom"/>
</dbReference>
<evidence type="ECO:0000259" key="1">
    <source>
        <dbReference type="PROSITE" id="PS50878"/>
    </source>
</evidence>
<dbReference type="SUPFAM" id="SSF56672">
    <property type="entry name" value="DNA/RNA polymerases"/>
    <property type="match status" value="1"/>
</dbReference>
<accession>A0A8B6HU62</accession>
<dbReference type="PROSITE" id="PS50878">
    <property type="entry name" value="RT_POL"/>
    <property type="match status" value="1"/>
</dbReference>
<sequence>MPDVDSTLRQIAQWKYIIATDLTKSFYQIPLSSDSMKYCGVVTPFKGVRVYVRSAMGMPGSETALEELMCRVLGDLVEEGVVAKIADDLYCGGNTQLELLQNWTRVLQALQKNSLNLSATKTIIAPKTTTILGWIWQLGTIKANPHRISTLSVCPQPDKVCGLRSFIGAYKVLARVIPDCASLLGKLDDMVAGRESKETIKWHSRSCVGGEFSASPRVSTFLSTACRYQVTVRHVAGAAILPSDFASRNAPDCEDSACQICTFVQFTENSVVRHISTKDILEGIQKLPFTSRNAWISIQTECSDLRRTHAHLRQGTRPSKKLTNVKDIKRYLNNACIAKDGLLVVKRNEPMAPTRECIVVPRQVLDGLLTSLHIKLDHSFNLST</sequence>
<dbReference type="InterPro" id="IPR043128">
    <property type="entry name" value="Rev_trsase/Diguanyl_cyclase"/>
</dbReference>
<proteinExistence type="predicted"/>
<organism evidence="2 3">
    <name type="scientific">Mytilus galloprovincialis</name>
    <name type="common">Mediterranean mussel</name>
    <dbReference type="NCBI Taxonomy" id="29158"/>
    <lineage>
        <taxon>Eukaryota</taxon>
        <taxon>Metazoa</taxon>
        <taxon>Spiralia</taxon>
        <taxon>Lophotrochozoa</taxon>
        <taxon>Mollusca</taxon>
        <taxon>Bivalvia</taxon>
        <taxon>Autobranchia</taxon>
        <taxon>Pteriomorphia</taxon>
        <taxon>Mytilida</taxon>
        <taxon>Mytiloidea</taxon>
        <taxon>Mytilidae</taxon>
        <taxon>Mytilinae</taxon>
        <taxon>Mytilus</taxon>
    </lineage>
</organism>
<comment type="caution">
    <text evidence="2">The sequence shown here is derived from an EMBL/GenBank/DDBJ whole genome shotgun (WGS) entry which is preliminary data.</text>
</comment>
<evidence type="ECO:0000313" key="3">
    <source>
        <dbReference type="Proteomes" id="UP000596742"/>
    </source>
</evidence>
<gene>
    <name evidence="2" type="ORF">MGAL_10B036782</name>
</gene>
<reference evidence="2" key="1">
    <citation type="submission" date="2018-11" db="EMBL/GenBank/DDBJ databases">
        <authorList>
            <person name="Alioto T."/>
            <person name="Alioto T."/>
        </authorList>
    </citation>
    <scope>NUCLEOTIDE SEQUENCE</scope>
</reference>
<dbReference type="Gene3D" id="3.10.10.10">
    <property type="entry name" value="HIV Type 1 Reverse Transcriptase, subunit A, domain 1"/>
    <property type="match status" value="1"/>
</dbReference>
<dbReference type="InterPro" id="IPR043502">
    <property type="entry name" value="DNA/RNA_pol_sf"/>
</dbReference>
<feature type="domain" description="Reverse transcriptase" evidence="1">
    <location>
        <begin position="1"/>
        <end position="136"/>
    </location>
</feature>
<protein>
    <recommendedName>
        <fullName evidence="1">Reverse transcriptase domain-containing protein</fullName>
    </recommendedName>
</protein>
<dbReference type="Pfam" id="PF00078">
    <property type="entry name" value="RVT_1"/>
    <property type="match status" value="1"/>
</dbReference>
<keyword evidence="3" id="KW-1185">Reference proteome</keyword>
<dbReference type="AlphaFoldDB" id="A0A8B6HU62"/>